<dbReference type="InterPro" id="IPR052588">
    <property type="entry name" value="Kelch_domain_protein"/>
</dbReference>
<feature type="compositionally biased region" description="Basic and acidic residues" evidence="1">
    <location>
        <begin position="11"/>
        <end position="44"/>
    </location>
</feature>
<feature type="region of interest" description="Disordered" evidence="1">
    <location>
        <begin position="604"/>
        <end position="628"/>
    </location>
</feature>
<protein>
    <recommendedName>
        <fullName evidence="2">DUF4110 domain-containing protein</fullName>
    </recommendedName>
</protein>
<evidence type="ECO:0000313" key="4">
    <source>
        <dbReference type="Proteomes" id="UP001530293"/>
    </source>
</evidence>
<dbReference type="AlphaFoldDB" id="A0ABD3M091"/>
<evidence type="ECO:0000313" key="3">
    <source>
        <dbReference type="EMBL" id="KAL3756161.1"/>
    </source>
</evidence>
<feature type="compositionally biased region" description="Basic and acidic residues" evidence="1">
    <location>
        <begin position="505"/>
        <end position="527"/>
    </location>
</feature>
<dbReference type="Pfam" id="PF13422">
    <property type="entry name" value="DUF4110"/>
    <property type="match status" value="1"/>
</dbReference>
<accession>A0ABD3M091</accession>
<dbReference type="Pfam" id="PF24681">
    <property type="entry name" value="Kelch_KLHDC2_KLHL20_DRC7"/>
    <property type="match status" value="1"/>
</dbReference>
<dbReference type="Gene3D" id="2.120.10.80">
    <property type="entry name" value="Kelch-type beta propeller"/>
    <property type="match status" value="1"/>
</dbReference>
<organism evidence="3 4">
    <name type="scientific">Discostella pseudostelligera</name>
    <dbReference type="NCBI Taxonomy" id="259834"/>
    <lineage>
        <taxon>Eukaryota</taxon>
        <taxon>Sar</taxon>
        <taxon>Stramenopiles</taxon>
        <taxon>Ochrophyta</taxon>
        <taxon>Bacillariophyta</taxon>
        <taxon>Coscinodiscophyceae</taxon>
        <taxon>Thalassiosirophycidae</taxon>
        <taxon>Stephanodiscales</taxon>
        <taxon>Stephanodiscaceae</taxon>
        <taxon>Discostella</taxon>
    </lineage>
</organism>
<dbReference type="PANTHER" id="PTHR46063:SF1">
    <property type="entry name" value="KELCH DOMAIN-CONTAINING PROTEIN 4"/>
    <property type="match status" value="1"/>
</dbReference>
<proteinExistence type="predicted"/>
<sequence>MGGGRDKKKANKDPLKKAALAAKKDAKAEKAALKRMQKETSEHATSEKYHHYKDFWQFDVKQNTWTECKSIGGSPPSARSGHRAVVWRHSMILFGGFHESNTSETKWHNDTHIYDFQTRMWTELKYGKLARLPSPRSACNLALCPSSEVLFVYGGYTRMKNNNVVVGNSNSNGVVATSKSESIVHVDCWMLPLKSLVNGSSSQPPSWERITRKGEYPSPRAGTSSVTYKNNLLVFGGVSDNEGDHHKLSSIFYDDLFALDMERRRWFAMRMKKVGVGGSSSRRRRKKPESGIKQVDAVQVDNEDNEESEGDSEEDVTSATKNEEIKSNGWDFDQLRHDLFAVTDKDGNSILEQIEKDDSVKEKVTIDPSAKAQVDDKKLLSSATRRTPLPRINCATVIRNNTLYIYGGLLEVGDREVTLDDCWSIDLNKRDQWTCIWSGQMHRLVWRGVDSDNDSSNMSSDQGGDGDEDSNDDDDVAVEFEPIIEGDAEEGESEEARKKAKKEAKKTEEKERSRAIRHEIKELKDKLGTGNNDDDQRTPIMGETVADFYSRTSERWNEAAEKLIEHRGESVSSKYLKREGFHLAKERFEEVKPILDRLADLETLQMERKEQKEKKKSEKRAKKDGQQR</sequence>
<feature type="region of interest" description="Disordered" evidence="1">
    <location>
        <begin position="452"/>
        <end position="540"/>
    </location>
</feature>
<dbReference type="EMBL" id="JALLBG020000312">
    <property type="protein sequence ID" value="KAL3756161.1"/>
    <property type="molecule type" value="Genomic_DNA"/>
</dbReference>
<comment type="caution">
    <text evidence="3">The sequence shown here is derived from an EMBL/GenBank/DDBJ whole genome shotgun (WGS) entry which is preliminary data.</text>
</comment>
<dbReference type="InterPro" id="IPR015915">
    <property type="entry name" value="Kelch-typ_b-propeller"/>
</dbReference>
<reference evidence="3 4" key="1">
    <citation type="submission" date="2024-10" db="EMBL/GenBank/DDBJ databases">
        <title>Updated reference genomes for cyclostephanoid diatoms.</title>
        <authorList>
            <person name="Roberts W.R."/>
            <person name="Alverson A.J."/>
        </authorList>
    </citation>
    <scope>NUCLEOTIDE SEQUENCE [LARGE SCALE GENOMIC DNA]</scope>
    <source>
        <strain evidence="3 4">AJA232-27</strain>
    </source>
</reference>
<feature type="compositionally biased region" description="Acidic residues" evidence="1">
    <location>
        <begin position="301"/>
        <end position="316"/>
    </location>
</feature>
<gene>
    <name evidence="3" type="ORF">ACHAWU_007112</name>
</gene>
<keyword evidence="4" id="KW-1185">Reference proteome</keyword>
<feature type="compositionally biased region" description="Basic residues" evidence="1">
    <location>
        <begin position="1"/>
        <end position="10"/>
    </location>
</feature>
<name>A0ABD3M091_9STRA</name>
<feature type="compositionally biased region" description="Acidic residues" evidence="1">
    <location>
        <begin position="464"/>
        <end position="493"/>
    </location>
</feature>
<dbReference type="SUPFAM" id="SSF117281">
    <property type="entry name" value="Kelch motif"/>
    <property type="match status" value="1"/>
</dbReference>
<dbReference type="InterPro" id="IPR025183">
    <property type="entry name" value="DUF4110"/>
</dbReference>
<feature type="region of interest" description="Disordered" evidence="1">
    <location>
        <begin position="1"/>
        <end position="44"/>
    </location>
</feature>
<evidence type="ECO:0000259" key="2">
    <source>
        <dbReference type="Pfam" id="PF13422"/>
    </source>
</evidence>
<feature type="region of interest" description="Disordered" evidence="1">
    <location>
        <begin position="201"/>
        <end position="222"/>
    </location>
</feature>
<dbReference type="PANTHER" id="PTHR46063">
    <property type="entry name" value="KELCH DOMAIN-CONTAINING PROTEIN"/>
    <property type="match status" value="1"/>
</dbReference>
<feature type="region of interest" description="Disordered" evidence="1">
    <location>
        <begin position="277"/>
        <end position="323"/>
    </location>
</feature>
<dbReference type="Proteomes" id="UP001530293">
    <property type="component" value="Unassembled WGS sequence"/>
</dbReference>
<feature type="domain" description="DUF4110" evidence="2">
    <location>
        <begin position="533"/>
        <end position="622"/>
    </location>
</feature>
<evidence type="ECO:0000256" key="1">
    <source>
        <dbReference type="SAM" id="MobiDB-lite"/>
    </source>
</evidence>